<dbReference type="InterPro" id="IPR035474">
    <property type="entry name" value="SIS_Kpsf"/>
</dbReference>
<feature type="domain" description="CBS" evidence="12">
    <location>
        <begin position="198"/>
        <end position="256"/>
    </location>
</feature>
<keyword evidence="4 11" id="KW-0129">CBS domain</keyword>
<evidence type="ECO:0000259" key="12">
    <source>
        <dbReference type="PROSITE" id="PS51371"/>
    </source>
</evidence>
<evidence type="ECO:0000256" key="5">
    <source>
        <dbReference type="ARBA" id="ARBA00023235"/>
    </source>
</evidence>
<dbReference type="GO" id="GO:1901135">
    <property type="term" value="P:carbohydrate derivative metabolic process"/>
    <property type="evidence" value="ECO:0007669"/>
    <property type="project" value="InterPro"/>
</dbReference>
<dbReference type="PIRSF" id="PIRSF004692">
    <property type="entry name" value="KdsD_KpsF"/>
    <property type="match status" value="1"/>
</dbReference>
<evidence type="ECO:0000256" key="10">
    <source>
        <dbReference type="PIRSR" id="PIRSR004692-3"/>
    </source>
</evidence>
<comment type="pathway">
    <text evidence="6">Carbohydrate biosynthesis; 3-deoxy-D-manno-octulosonate biosynthesis; 3-deoxy-D-manno-octulosonate from D-ribulose 5-phosphate: step 1/3.</text>
</comment>
<evidence type="ECO:0000313" key="15">
    <source>
        <dbReference type="Proteomes" id="UP000575898"/>
    </source>
</evidence>
<dbReference type="AlphaFoldDB" id="A0A840MLE8"/>
<feature type="site" description="Catalytically relevant" evidence="10">
    <location>
        <position position="99"/>
    </location>
</feature>
<dbReference type="CDD" id="cd04604">
    <property type="entry name" value="CBS_pair_SIS_assoc"/>
    <property type="match status" value="1"/>
</dbReference>
<dbReference type="Gene3D" id="3.40.50.10490">
    <property type="entry name" value="Glucose-6-phosphate isomerase like protein, domain 1"/>
    <property type="match status" value="1"/>
</dbReference>
<dbReference type="InterPro" id="IPR000644">
    <property type="entry name" value="CBS_dom"/>
</dbReference>
<proteinExistence type="inferred from homology"/>
<evidence type="ECO:0000256" key="2">
    <source>
        <dbReference type="ARBA" id="ARBA00008165"/>
    </source>
</evidence>
<keyword evidence="5 14" id="KW-0413">Isomerase</keyword>
<gene>
    <name evidence="14" type="ORF">HNQ59_002770</name>
</gene>
<keyword evidence="9" id="KW-0479">Metal-binding</keyword>
<dbReference type="Pfam" id="PF00571">
    <property type="entry name" value="CBS"/>
    <property type="match status" value="2"/>
</dbReference>
<feature type="domain" description="SIS" evidence="13">
    <location>
        <begin position="29"/>
        <end position="172"/>
    </location>
</feature>
<dbReference type="Pfam" id="PF01380">
    <property type="entry name" value="SIS"/>
    <property type="match status" value="1"/>
</dbReference>
<dbReference type="PANTHER" id="PTHR42745">
    <property type="match status" value="1"/>
</dbReference>
<dbReference type="CDD" id="cd05014">
    <property type="entry name" value="SIS_Kpsf"/>
    <property type="match status" value="1"/>
</dbReference>
<dbReference type="Proteomes" id="UP000575898">
    <property type="component" value="Unassembled WGS sequence"/>
</dbReference>
<dbReference type="EMBL" id="JACHHY010000017">
    <property type="protein sequence ID" value="MBB5019468.1"/>
    <property type="molecule type" value="Genomic_DNA"/>
</dbReference>
<evidence type="ECO:0000259" key="13">
    <source>
        <dbReference type="PROSITE" id="PS51464"/>
    </source>
</evidence>
<dbReference type="InterPro" id="IPR004800">
    <property type="entry name" value="KdsD/KpsF-type"/>
</dbReference>
<dbReference type="GO" id="GO:0097367">
    <property type="term" value="F:carbohydrate derivative binding"/>
    <property type="evidence" value="ECO:0007669"/>
    <property type="project" value="InterPro"/>
</dbReference>
<keyword evidence="9" id="KW-0862">Zinc</keyword>
<evidence type="ECO:0000313" key="14">
    <source>
        <dbReference type="EMBL" id="MBB5019468.1"/>
    </source>
</evidence>
<feature type="site" description="Catalytically relevant" evidence="10">
    <location>
        <position position="181"/>
    </location>
</feature>
<dbReference type="InterPro" id="IPR046348">
    <property type="entry name" value="SIS_dom_sf"/>
</dbReference>
<keyword evidence="3" id="KW-0677">Repeat</keyword>
<dbReference type="PROSITE" id="PS51464">
    <property type="entry name" value="SIS"/>
    <property type="match status" value="1"/>
</dbReference>
<dbReference type="NCBIfam" id="TIGR00393">
    <property type="entry name" value="kpsF"/>
    <property type="match status" value="1"/>
</dbReference>
<dbReference type="FunFam" id="3.40.50.10490:FF:000011">
    <property type="entry name" value="Arabinose 5-phosphate isomerase"/>
    <property type="match status" value="1"/>
</dbReference>
<dbReference type="SMART" id="SM00116">
    <property type="entry name" value="CBS"/>
    <property type="match status" value="2"/>
</dbReference>
<reference evidence="14 15" key="1">
    <citation type="submission" date="2020-08" db="EMBL/GenBank/DDBJ databases">
        <title>Genomic Encyclopedia of Type Strains, Phase IV (KMG-IV): sequencing the most valuable type-strain genomes for metagenomic binning, comparative biology and taxonomic classification.</title>
        <authorList>
            <person name="Goeker M."/>
        </authorList>
    </citation>
    <scope>NUCLEOTIDE SEQUENCE [LARGE SCALE GENOMIC DNA]</scope>
    <source>
        <strain evidence="14 15">DSM 27165</strain>
    </source>
</reference>
<evidence type="ECO:0000256" key="11">
    <source>
        <dbReference type="PROSITE-ProRule" id="PRU00703"/>
    </source>
</evidence>
<dbReference type="GO" id="GO:0005975">
    <property type="term" value="P:carbohydrate metabolic process"/>
    <property type="evidence" value="ECO:0007669"/>
    <property type="project" value="InterPro"/>
</dbReference>
<comment type="caution">
    <text evidence="14">The sequence shown here is derived from an EMBL/GenBank/DDBJ whole genome shotgun (WGS) entry which is preliminary data.</text>
</comment>
<dbReference type="PROSITE" id="PS51371">
    <property type="entry name" value="CBS"/>
    <property type="match status" value="2"/>
</dbReference>
<evidence type="ECO:0000256" key="7">
    <source>
        <dbReference type="ARBA" id="ARBA00071659"/>
    </source>
</evidence>
<dbReference type="InterPro" id="IPR001347">
    <property type="entry name" value="SIS_dom"/>
</dbReference>
<accession>A0A840MLE8</accession>
<organism evidence="14 15">
    <name type="scientific">Chitinivorax tropicus</name>
    <dbReference type="NCBI Taxonomy" id="714531"/>
    <lineage>
        <taxon>Bacteria</taxon>
        <taxon>Pseudomonadati</taxon>
        <taxon>Pseudomonadota</taxon>
        <taxon>Betaproteobacteria</taxon>
        <taxon>Chitinivorax</taxon>
    </lineage>
</organism>
<feature type="site" description="Catalytically relevant" evidence="10">
    <location>
        <position position="47"/>
    </location>
</feature>
<dbReference type="GO" id="GO:0046872">
    <property type="term" value="F:metal ion binding"/>
    <property type="evidence" value="ECO:0007669"/>
    <property type="project" value="UniProtKB-KW"/>
</dbReference>
<keyword evidence="15" id="KW-1185">Reference proteome</keyword>
<sequence>MTLARNVLDIEADAIRAMSGRLNGQFAHAIDLMLACKGRVVVSGMGKSGHIGRKIAATLASTGTPAFFMHPGEAAHGDLGMITAQDVVLALSNSGESEELVALLNPIKRRGVPLIAITGNLQSTLARQADVVLDAGVEKEACTLNLAPTASTSAQLALGDALAVVLLDLRGFGSDDFALSHPGGSLGRRLLVHVRDVMHAGEALPVVQETTLLRDALLVMSEKGLGLTAVVDDQQRVKGVFTDGDLRRVLNRDVDLKTTPVSQVMSANPRRIHADKLAAEAVQMMQTYKITGLLVVNESDHLVGAFNMQDLLRAGVV</sequence>
<feature type="binding site" evidence="9">
    <location>
        <position position="70"/>
    </location>
    <ligand>
        <name>Zn(2+)</name>
        <dbReference type="ChEBI" id="CHEBI:29105"/>
    </ligand>
</feature>
<comment type="similarity">
    <text evidence="2 8">Belongs to the SIS family. GutQ/KpsF subfamily.</text>
</comment>
<evidence type="ECO:0000256" key="3">
    <source>
        <dbReference type="ARBA" id="ARBA00022737"/>
    </source>
</evidence>
<dbReference type="InterPro" id="IPR050986">
    <property type="entry name" value="GutQ/KpsF_isomerases"/>
</dbReference>
<evidence type="ECO:0000256" key="4">
    <source>
        <dbReference type="ARBA" id="ARBA00023122"/>
    </source>
</evidence>
<feature type="domain" description="CBS" evidence="12">
    <location>
        <begin position="265"/>
        <end position="317"/>
    </location>
</feature>
<name>A0A840MLE8_9PROT</name>
<dbReference type="Gene3D" id="3.10.580.10">
    <property type="entry name" value="CBS-domain"/>
    <property type="match status" value="1"/>
</dbReference>
<evidence type="ECO:0000256" key="8">
    <source>
        <dbReference type="PIRNR" id="PIRNR004692"/>
    </source>
</evidence>
<protein>
    <recommendedName>
        <fullName evidence="7">Arabinose 5-phosphate isomerase KdsD</fullName>
    </recommendedName>
</protein>
<dbReference type="GO" id="GO:0019146">
    <property type="term" value="F:arabinose-5-phosphate isomerase activity"/>
    <property type="evidence" value="ECO:0007669"/>
    <property type="project" value="UniProtKB-ARBA"/>
</dbReference>
<dbReference type="FunFam" id="3.10.580.10:FF:000007">
    <property type="entry name" value="Arabinose 5-phosphate isomerase"/>
    <property type="match status" value="1"/>
</dbReference>
<dbReference type="SUPFAM" id="SSF53697">
    <property type="entry name" value="SIS domain"/>
    <property type="match status" value="1"/>
</dbReference>
<evidence type="ECO:0000256" key="1">
    <source>
        <dbReference type="ARBA" id="ARBA00004756"/>
    </source>
</evidence>
<feature type="site" description="Catalytically relevant" evidence="10">
    <location>
        <position position="140"/>
    </location>
</feature>
<evidence type="ECO:0000256" key="6">
    <source>
        <dbReference type="ARBA" id="ARBA00060658"/>
    </source>
</evidence>
<dbReference type="PANTHER" id="PTHR42745:SF1">
    <property type="entry name" value="ARABINOSE 5-PHOSPHATE ISOMERASE KDSD"/>
    <property type="match status" value="1"/>
</dbReference>
<dbReference type="InterPro" id="IPR046342">
    <property type="entry name" value="CBS_dom_sf"/>
</dbReference>
<evidence type="ECO:0000256" key="9">
    <source>
        <dbReference type="PIRSR" id="PIRSR004692-2"/>
    </source>
</evidence>
<comment type="pathway">
    <text evidence="1">Bacterial outer membrane biogenesis; lipopolysaccharide biosynthesis.</text>
</comment>